<evidence type="ECO:0000259" key="1">
    <source>
        <dbReference type="Pfam" id="PF03625"/>
    </source>
</evidence>
<dbReference type="PANTHER" id="PTHR38342:SF1">
    <property type="entry name" value="SLR5037 PROTEIN"/>
    <property type="match status" value="1"/>
</dbReference>
<dbReference type="AlphaFoldDB" id="A0A2H0N579"/>
<accession>A0A2H0N579</accession>
<dbReference type="InterPro" id="IPR005180">
    <property type="entry name" value="DUF302"/>
</dbReference>
<dbReference type="EMBL" id="PCWN01000007">
    <property type="protein sequence ID" value="PIR04038.1"/>
    <property type="molecule type" value="Genomic_DNA"/>
</dbReference>
<dbReference type="PANTHER" id="PTHR38342">
    <property type="entry name" value="SLR5037 PROTEIN"/>
    <property type="match status" value="1"/>
</dbReference>
<feature type="domain" description="DUF302" evidence="1">
    <location>
        <begin position="35"/>
        <end position="95"/>
    </location>
</feature>
<dbReference type="Proteomes" id="UP000229600">
    <property type="component" value="Unassembled WGS sequence"/>
</dbReference>
<dbReference type="CDD" id="cd14797">
    <property type="entry name" value="DUF302"/>
    <property type="match status" value="1"/>
</dbReference>
<dbReference type="Pfam" id="PF03625">
    <property type="entry name" value="DUF302"/>
    <property type="match status" value="1"/>
</dbReference>
<organism evidence="2 3">
    <name type="scientific">Candidatus Magasanikbacteria bacterium CG11_big_fil_rev_8_21_14_0_20_39_34</name>
    <dbReference type="NCBI Taxonomy" id="1974653"/>
    <lineage>
        <taxon>Bacteria</taxon>
        <taxon>Candidatus Magasanikiibacteriota</taxon>
    </lineage>
</organism>
<evidence type="ECO:0000313" key="3">
    <source>
        <dbReference type="Proteomes" id="UP000229600"/>
    </source>
</evidence>
<evidence type="ECO:0000313" key="2">
    <source>
        <dbReference type="EMBL" id="PIR04038.1"/>
    </source>
</evidence>
<dbReference type="PIRSF" id="PIRSF021774">
    <property type="entry name" value="UCP021774"/>
    <property type="match status" value="1"/>
</dbReference>
<protein>
    <recommendedName>
        <fullName evidence="1">DUF302 domain-containing protein</fullName>
    </recommendedName>
</protein>
<comment type="caution">
    <text evidence="2">The sequence shown here is derived from an EMBL/GenBank/DDBJ whole genome shotgun (WGS) entry which is preliminary data.</text>
</comment>
<sequence length="127" mass="14843">MKMGYTKQLGTDFDGERKRIEEALAKEYFGIITSIDMQATLKKKLNVDYEKYIILEVCHPQFAYEVLQQDKEMGLFLPCNVLLYEENKHIFVSSILPTKIMESFQNEAIMEIAKEVEKKLIRVIDSL</sequence>
<dbReference type="InterPro" id="IPR035923">
    <property type="entry name" value="TT1751-like_sf"/>
</dbReference>
<proteinExistence type="predicted"/>
<gene>
    <name evidence="2" type="ORF">COV59_02530</name>
</gene>
<dbReference type="SUPFAM" id="SSF103247">
    <property type="entry name" value="TT1751-like"/>
    <property type="match status" value="1"/>
</dbReference>
<name>A0A2H0N579_9BACT</name>
<reference evidence="2 3" key="1">
    <citation type="submission" date="2017-09" db="EMBL/GenBank/DDBJ databases">
        <title>Depth-based differentiation of microbial function through sediment-hosted aquifers and enrichment of novel symbionts in the deep terrestrial subsurface.</title>
        <authorList>
            <person name="Probst A.J."/>
            <person name="Ladd B."/>
            <person name="Jarett J.K."/>
            <person name="Geller-Mcgrath D.E."/>
            <person name="Sieber C.M."/>
            <person name="Emerson J.B."/>
            <person name="Anantharaman K."/>
            <person name="Thomas B.C."/>
            <person name="Malmstrom R."/>
            <person name="Stieglmeier M."/>
            <person name="Klingl A."/>
            <person name="Woyke T."/>
            <person name="Ryan C.M."/>
            <person name="Banfield J.F."/>
        </authorList>
    </citation>
    <scope>NUCLEOTIDE SEQUENCE [LARGE SCALE GENOMIC DNA]</scope>
    <source>
        <strain evidence="2">CG11_big_fil_rev_8_21_14_0_20_39_34</strain>
    </source>
</reference>
<dbReference type="Gene3D" id="3.30.310.70">
    <property type="entry name" value="TT1751-like domain"/>
    <property type="match status" value="1"/>
</dbReference>
<dbReference type="InterPro" id="IPR016796">
    <property type="entry name" value="UCP021774"/>
</dbReference>